<dbReference type="InterPro" id="IPR005227">
    <property type="entry name" value="YqgF"/>
</dbReference>
<dbReference type="SUPFAM" id="SSF53098">
    <property type="entry name" value="Ribonuclease H-like"/>
    <property type="match status" value="1"/>
</dbReference>
<evidence type="ECO:0000256" key="5">
    <source>
        <dbReference type="HAMAP-Rule" id="MF_00651"/>
    </source>
</evidence>
<accession>A0A4D6Y0Y5</accession>
<organism evidence="7 8">
    <name type="scientific">Buchnera aphidicola</name>
    <name type="common">Lipaphis pseudobrassicae</name>
    <dbReference type="NCBI Taxonomy" id="1258543"/>
    <lineage>
        <taxon>Bacteria</taxon>
        <taxon>Pseudomonadati</taxon>
        <taxon>Pseudomonadota</taxon>
        <taxon>Gammaproteobacteria</taxon>
        <taxon>Enterobacterales</taxon>
        <taxon>Erwiniaceae</taxon>
        <taxon>Buchnera</taxon>
    </lineage>
</organism>
<dbReference type="OrthoDB" id="9796140at2"/>
<evidence type="ECO:0000256" key="4">
    <source>
        <dbReference type="ARBA" id="ARBA00022801"/>
    </source>
</evidence>
<dbReference type="HAMAP" id="MF_00651">
    <property type="entry name" value="Nuclease_YqgF"/>
    <property type="match status" value="1"/>
</dbReference>
<dbReference type="Proteomes" id="UP000298564">
    <property type="component" value="Chromosome"/>
</dbReference>
<dbReference type="PANTHER" id="PTHR33317:SF4">
    <property type="entry name" value="POLYNUCLEOTIDYL TRANSFERASE, RIBONUCLEASE H-LIKE SUPERFAMILY PROTEIN"/>
    <property type="match status" value="1"/>
</dbReference>
<dbReference type="GO" id="GO:0016788">
    <property type="term" value="F:hydrolase activity, acting on ester bonds"/>
    <property type="evidence" value="ECO:0007669"/>
    <property type="project" value="UniProtKB-UniRule"/>
</dbReference>
<keyword evidence="1 5" id="KW-0963">Cytoplasm</keyword>
<dbReference type="Pfam" id="PF03652">
    <property type="entry name" value="RuvX"/>
    <property type="match status" value="1"/>
</dbReference>
<sequence>MIVIAFDFGLKKIGIAVGENITKRGKPLRVLNARNGIPNWNIIKDLLKCWKPTFLIVGLPLNIDGTKQKITKKSEKFANLLKCKFNILVKMHDERLSTVEAKSIIFAQGGFKQLKKTNIHSFSAMIILESWLNQNMFKI</sequence>
<dbReference type="SMART" id="SM00732">
    <property type="entry name" value="YqgFc"/>
    <property type="match status" value="1"/>
</dbReference>
<comment type="subcellular location">
    <subcellularLocation>
        <location evidence="5">Cytoplasm</location>
    </subcellularLocation>
</comment>
<evidence type="ECO:0000256" key="1">
    <source>
        <dbReference type="ARBA" id="ARBA00022490"/>
    </source>
</evidence>
<dbReference type="GO" id="GO:0000967">
    <property type="term" value="P:rRNA 5'-end processing"/>
    <property type="evidence" value="ECO:0007669"/>
    <property type="project" value="UniProtKB-UniRule"/>
</dbReference>
<keyword evidence="3 5" id="KW-0540">Nuclease</keyword>
<dbReference type="Gene3D" id="3.30.420.140">
    <property type="entry name" value="YqgF/RNase H-like domain"/>
    <property type="match status" value="1"/>
</dbReference>
<keyword evidence="2 5" id="KW-0690">Ribosome biogenesis</keyword>
<proteinExistence type="inferred from homology"/>
<evidence type="ECO:0000256" key="3">
    <source>
        <dbReference type="ARBA" id="ARBA00022722"/>
    </source>
</evidence>
<dbReference type="PANTHER" id="PTHR33317">
    <property type="entry name" value="POLYNUCLEOTIDYL TRANSFERASE, RIBONUCLEASE H-LIKE SUPERFAMILY PROTEIN"/>
    <property type="match status" value="1"/>
</dbReference>
<dbReference type="InterPro" id="IPR012337">
    <property type="entry name" value="RNaseH-like_sf"/>
</dbReference>
<dbReference type="EMBL" id="CP034870">
    <property type="protein sequence ID" value="QCI22373.1"/>
    <property type="molecule type" value="Genomic_DNA"/>
</dbReference>
<name>A0A4D6Y0Y5_9GAMM</name>
<dbReference type="CDD" id="cd16964">
    <property type="entry name" value="YqgF"/>
    <property type="match status" value="1"/>
</dbReference>
<keyword evidence="4 5" id="KW-0378">Hydrolase</keyword>
<evidence type="ECO:0000313" key="7">
    <source>
        <dbReference type="EMBL" id="QCI22373.1"/>
    </source>
</evidence>
<dbReference type="AlphaFoldDB" id="A0A4D6Y0Y5"/>
<reference evidence="7 8" key="2">
    <citation type="submission" date="2019-05" db="EMBL/GenBank/DDBJ databases">
        <title>Genome evolution of the obligate endosymbiont Buchnera aphidicola.</title>
        <authorList>
            <person name="Moran N.A."/>
        </authorList>
    </citation>
    <scope>NUCLEOTIDE SEQUENCE [LARGE SCALE GENOMIC DNA]</scope>
    <source>
        <strain evidence="7 8">Lps</strain>
    </source>
</reference>
<comment type="function">
    <text evidence="5">Could be a nuclease involved in processing of the 5'-end of pre-16S rRNA.</text>
</comment>
<evidence type="ECO:0000256" key="2">
    <source>
        <dbReference type="ARBA" id="ARBA00022517"/>
    </source>
</evidence>
<comment type="similarity">
    <text evidence="5">Belongs to the YqgF HJR family.</text>
</comment>
<dbReference type="RefSeq" id="WP_158356213.1">
    <property type="nucleotide sequence ID" value="NZ_CP034870.1"/>
</dbReference>
<dbReference type="GO" id="GO:0005829">
    <property type="term" value="C:cytosol"/>
    <property type="evidence" value="ECO:0007669"/>
    <property type="project" value="TreeGrafter"/>
</dbReference>
<dbReference type="InterPro" id="IPR037027">
    <property type="entry name" value="YqgF/RNaseH-like_dom_sf"/>
</dbReference>
<dbReference type="NCBIfam" id="TIGR00250">
    <property type="entry name" value="RNAse_H_YqgF"/>
    <property type="match status" value="1"/>
</dbReference>
<feature type="domain" description="YqgF/RNase H-like" evidence="6">
    <location>
        <begin position="1"/>
        <end position="101"/>
    </location>
</feature>
<evidence type="ECO:0000259" key="6">
    <source>
        <dbReference type="SMART" id="SM00732"/>
    </source>
</evidence>
<reference evidence="7 8" key="1">
    <citation type="submission" date="2018-12" db="EMBL/GenBank/DDBJ databases">
        <authorList>
            <person name="Chong R.A."/>
        </authorList>
    </citation>
    <scope>NUCLEOTIDE SEQUENCE [LARGE SCALE GENOMIC DNA]</scope>
    <source>
        <strain evidence="7 8">Lps</strain>
    </source>
</reference>
<dbReference type="GO" id="GO:0004518">
    <property type="term" value="F:nuclease activity"/>
    <property type="evidence" value="ECO:0007669"/>
    <property type="project" value="UniProtKB-KW"/>
</dbReference>
<protein>
    <recommendedName>
        <fullName evidence="5">Putative pre-16S rRNA nuclease</fullName>
        <ecNumber evidence="5">3.1.-.-</ecNumber>
    </recommendedName>
</protein>
<evidence type="ECO:0000313" key="8">
    <source>
        <dbReference type="Proteomes" id="UP000298564"/>
    </source>
</evidence>
<dbReference type="InterPro" id="IPR006641">
    <property type="entry name" value="YqgF/RNaseH-like_dom"/>
</dbReference>
<dbReference type="EC" id="3.1.-.-" evidence="5"/>
<gene>
    <name evidence="7" type="primary">ruvX</name>
    <name evidence="5" type="synonym">yqgF</name>
    <name evidence="7" type="ORF">D9V70_02825</name>
</gene>